<dbReference type="SUPFAM" id="SSF48452">
    <property type="entry name" value="TPR-like"/>
    <property type="match status" value="1"/>
</dbReference>
<proteinExistence type="predicted"/>
<reference evidence="6" key="1">
    <citation type="journal article" date="2014" name="Front. Microbiol.">
        <title>High frequency of phylogenetically diverse reductive dehalogenase-homologous genes in deep subseafloor sedimentary metagenomes.</title>
        <authorList>
            <person name="Kawai M."/>
            <person name="Futagami T."/>
            <person name="Toyoda A."/>
            <person name="Takaki Y."/>
            <person name="Nishi S."/>
            <person name="Hori S."/>
            <person name="Arai W."/>
            <person name="Tsubouchi T."/>
            <person name="Morono Y."/>
            <person name="Uchiyama I."/>
            <person name="Ito T."/>
            <person name="Fujiyama A."/>
            <person name="Inagaki F."/>
            <person name="Takami H."/>
        </authorList>
    </citation>
    <scope>NUCLEOTIDE SEQUENCE</scope>
    <source>
        <strain evidence="6">Expedition CK06-06</strain>
    </source>
</reference>
<feature type="domain" description="RagB/SusD" evidence="5">
    <location>
        <begin position="21"/>
        <end position="96"/>
    </location>
</feature>
<dbReference type="AlphaFoldDB" id="X1R232"/>
<feature type="non-terminal residue" evidence="6">
    <location>
        <position position="1"/>
    </location>
</feature>
<evidence type="ECO:0000256" key="4">
    <source>
        <dbReference type="ARBA" id="ARBA00023237"/>
    </source>
</evidence>
<dbReference type="Gene3D" id="1.25.40.390">
    <property type="match status" value="1"/>
</dbReference>
<comment type="caution">
    <text evidence="6">The sequence shown here is derived from an EMBL/GenBank/DDBJ whole genome shotgun (WGS) entry which is preliminary data.</text>
</comment>
<keyword evidence="4" id="KW-0998">Cell outer membrane</keyword>
<dbReference type="InterPro" id="IPR011990">
    <property type="entry name" value="TPR-like_helical_dom_sf"/>
</dbReference>
<evidence type="ECO:0000259" key="5">
    <source>
        <dbReference type="Pfam" id="PF07980"/>
    </source>
</evidence>
<comment type="subcellular location">
    <subcellularLocation>
        <location evidence="1">Cell outer membrane</location>
    </subcellularLocation>
</comment>
<protein>
    <recommendedName>
        <fullName evidence="5">RagB/SusD domain-containing protein</fullName>
    </recommendedName>
</protein>
<keyword evidence="2" id="KW-0732">Signal</keyword>
<dbReference type="GO" id="GO:0009279">
    <property type="term" value="C:cell outer membrane"/>
    <property type="evidence" value="ECO:0007669"/>
    <property type="project" value="UniProtKB-SubCell"/>
</dbReference>
<evidence type="ECO:0000256" key="1">
    <source>
        <dbReference type="ARBA" id="ARBA00004442"/>
    </source>
</evidence>
<keyword evidence="3" id="KW-0472">Membrane</keyword>
<organism evidence="6">
    <name type="scientific">marine sediment metagenome</name>
    <dbReference type="NCBI Taxonomy" id="412755"/>
    <lineage>
        <taxon>unclassified sequences</taxon>
        <taxon>metagenomes</taxon>
        <taxon>ecological metagenomes</taxon>
    </lineage>
</organism>
<evidence type="ECO:0000256" key="2">
    <source>
        <dbReference type="ARBA" id="ARBA00022729"/>
    </source>
</evidence>
<dbReference type="EMBL" id="BARW01010288">
    <property type="protein sequence ID" value="GAI74598.1"/>
    <property type="molecule type" value="Genomic_DNA"/>
</dbReference>
<dbReference type="InterPro" id="IPR012944">
    <property type="entry name" value="SusD_RagB_dom"/>
</dbReference>
<sequence length="125" mass="14314">RHAGVLSWWRLSWPGCHSRTEIENALGNQATAVAELNKIAKRAYGQDEYYAGTYSKEELDEIILDERLKEFSAEGKSWWDLIRFGVVFDRVTTLNGRENEPNILLWPVNNSSINTNPNITQTPGY</sequence>
<dbReference type="Pfam" id="PF07980">
    <property type="entry name" value="SusD_RagB"/>
    <property type="match status" value="1"/>
</dbReference>
<evidence type="ECO:0000256" key="3">
    <source>
        <dbReference type="ARBA" id="ARBA00023136"/>
    </source>
</evidence>
<gene>
    <name evidence="6" type="ORF">S12H4_20324</name>
</gene>
<evidence type="ECO:0000313" key="6">
    <source>
        <dbReference type="EMBL" id="GAI74598.1"/>
    </source>
</evidence>
<name>X1R232_9ZZZZ</name>
<accession>X1R232</accession>